<evidence type="ECO:0000256" key="2">
    <source>
        <dbReference type="ARBA" id="ARBA00023015"/>
    </source>
</evidence>
<keyword evidence="2" id="KW-0805">Transcription regulation</keyword>
<dbReference type="AlphaFoldDB" id="A0A494YU13"/>
<evidence type="ECO:0000313" key="7">
    <source>
        <dbReference type="Proteomes" id="UP000281813"/>
    </source>
</evidence>
<dbReference type="SUPFAM" id="SSF47413">
    <property type="entry name" value="lambda repressor-like DNA-binding domains"/>
    <property type="match status" value="1"/>
</dbReference>
<dbReference type="InterPro" id="IPR000843">
    <property type="entry name" value="HTH_LacI"/>
</dbReference>
<keyword evidence="1" id="KW-0678">Repressor</keyword>
<dbReference type="PROSITE" id="PS50932">
    <property type="entry name" value="HTH_LACI_2"/>
    <property type="match status" value="1"/>
</dbReference>
<dbReference type="InterPro" id="IPR010982">
    <property type="entry name" value="Lambda_DNA-bd_dom_sf"/>
</dbReference>
<evidence type="ECO:0000256" key="3">
    <source>
        <dbReference type="ARBA" id="ARBA00023125"/>
    </source>
</evidence>
<dbReference type="PANTHER" id="PTHR30146:SF95">
    <property type="entry name" value="RIBOSE OPERON REPRESSOR"/>
    <property type="match status" value="1"/>
</dbReference>
<evidence type="ECO:0000259" key="5">
    <source>
        <dbReference type="PROSITE" id="PS50932"/>
    </source>
</evidence>
<dbReference type="Proteomes" id="UP000281813">
    <property type="component" value="Unassembled WGS sequence"/>
</dbReference>
<dbReference type="Pfam" id="PF00356">
    <property type="entry name" value="LacI"/>
    <property type="match status" value="1"/>
</dbReference>
<reference evidence="6 7" key="1">
    <citation type="journal article" date="2015" name="Antonie Van Leeuwenhoek">
        <title>Oceanobacillus bengalensis sp. nov., a bacterium isolated from seawater of the Bay of Bengal.</title>
        <authorList>
            <person name="Yongchang O."/>
            <person name="Xiang W."/>
            <person name="Wang G."/>
        </authorList>
    </citation>
    <scope>NUCLEOTIDE SEQUENCE [LARGE SCALE GENOMIC DNA]</scope>
    <source>
        <strain evidence="6 7">MCCC 1K00260</strain>
    </source>
</reference>
<dbReference type="GO" id="GO:0000976">
    <property type="term" value="F:transcription cis-regulatory region binding"/>
    <property type="evidence" value="ECO:0007669"/>
    <property type="project" value="TreeGrafter"/>
</dbReference>
<sequence>MFHRWRLSDLAITIRDVAKEAGVSVATVSRVINDSGYAHEDTRKVVLEAVNKLNYKPNEVARSLFKRKSKLIGLILPDITNPFFPALARGVEDYLQKEGYRVIFGNSDEQLEKEMDYVDTFKQNNVVGIIASINETDSEMLSELSIPLVLLDRTIEALPSVYADQEQGGRLAAEKVLERGSKEITIVRGPKNVKNVYQRFEASYEVLKEAGVKVNILDSNLSFNGAKERAIELFQKYPQTDGVLACNDIVGVAILNEAQRIGKRIPEDVQVIGFDDISISELVYPGLSTIHQPAYEMGAKAAEILIKKINQEKLLNIHYKLAVSFVERKSTRKIGK</sequence>
<dbReference type="PRINTS" id="PR00036">
    <property type="entry name" value="HTHLACI"/>
</dbReference>
<evidence type="ECO:0000256" key="1">
    <source>
        <dbReference type="ARBA" id="ARBA00022491"/>
    </source>
</evidence>
<feature type="domain" description="HTH lacI-type" evidence="5">
    <location>
        <begin position="12"/>
        <end position="66"/>
    </location>
</feature>
<dbReference type="PANTHER" id="PTHR30146">
    <property type="entry name" value="LACI-RELATED TRANSCRIPTIONAL REPRESSOR"/>
    <property type="match status" value="1"/>
</dbReference>
<keyword evidence="3" id="KW-0238">DNA-binding</keyword>
<dbReference type="Pfam" id="PF13377">
    <property type="entry name" value="Peripla_BP_3"/>
    <property type="match status" value="1"/>
</dbReference>
<dbReference type="EMBL" id="RBZO01000029">
    <property type="protein sequence ID" value="RKQ13538.1"/>
    <property type="molecule type" value="Genomic_DNA"/>
</dbReference>
<dbReference type="CDD" id="cd06291">
    <property type="entry name" value="PBP1_Qymf-like"/>
    <property type="match status" value="1"/>
</dbReference>
<dbReference type="SMART" id="SM00354">
    <property type="entry name" value="HTH_LACI"/>
    <property type="match status" value="1"/>
</dbReference>
<comment type="caution">
    <text evidence="6">The sequence shown here is derived from an EMBL/GenBank/DDBJ whole genome shotgun (WGS) entry which is preliminary data.</text>
</comment>
<proteinExistence type="predicted"/>
<dbReference type="CDD" id="cd01392">
    <property type="entry name" value="HTH_LacI"/>
    <property type="match status" value="1"/>
</dbReference>
<dbReference type="GO" id="GO:0003700">
    <property type="term" value="F:DNA-binding transcription factor activity"/>
    <property type="evidence" value="ECO:0007669"/>
    <property type="project" value="TreeGrafter"/>
</dbReference>
<gene>
    <name evidence="6" type="ORF">D8M05_15710</name>
</gene>
<keyword evidence="4" id="KW-0804">Transcription</keyword>
<dbReference type="OrthoDB" id="9796186at2"/>
<evidence type="ECO:0000313" key="6">
    <source>
        <dbReference type="EMBL" id="RKQ13538.1"/>
    </source>
</evidence>
<dbReference type="Gene3D" id="1.10.260.40">
    <property type="entry name" value="lambda repressor-like DNA-binding domains"/>
    <property type="match status" value="1"/>
</dbReference>
<name>A0A494YU13_9BACI</name>
<dbReference type="SUPFAM" id="SSF53822">
    <property type="entry name" value="Periplasmic binding protein-like I"/>
    <property type="match status" value="1"/>
</dbReference>
<keyword evidence="7" id="KW-1185">Reference proteome</keyword>
<protein>
    <submittedName>
        <fullName evidence="6">LacI family transcriptional regulator</fullName>
    </submittedName>
</protein>
<dbReference type="InterPro" id="IPR028082">
    <property type="entry name" value="Peripla_BP_I"/>
</dbReference>
<dbReference type="PROSITE" id="PS00356">
    <property type="entry name" value="HTH_LACI_1"/>
    <property type="match status" value="1"/>
</dbReference>
<dbReference type="InterPro" id="IPR046335">
    <property type="entry name" value="LacI/GalR-like_sensor"/>
</dbReference>
<accession>A0A494YU13</accession>
<organism evidence="6 7">
    <name type="scientific">Oceanobacillus bengalensis</name>
    <dbReference type="NCBI Taxonomy" id="1435466"/>
    <lineage>
        <taxon>Bacteria</taxon>
        <taxon>Bacillati</taxon>
        <taxon>Bacillota</taxon>
        <taxon>Bacilli</taxon>
        <taxon>Bacillales</taxon>
        <taxon>Bacillaceae</taxon>
        <taxon>Oceanobacillus</taxon>
    </lineage>
</organism>
<dbReference type="Gene3D" id="3.40.50.2300">
    <property type="match status" value="2"/>
</dbReference>
<evidence type="ECO:0000256" key="4">
    <source>
        <dbReference type="ARBA" id="ARBA00023163"/>
    </source>
</evidence>